<reference evidence="1" key="1">
    <citation type="submission" date="2021-01" db="EMBL/GenBank/DDBJ databases">
        <title>Adiantum capillus-veneris genome.</title>
        <authorList>
            <person name="Fang Y."/>
            <person name="Liao Q."/>
        </authorList>
    </citation>
    <scope>NUCLEOTIDE SEQUENCE</scope>
    <source>
        <strain evidence="1">H3</strain>
        <tissue evidence="1">Leaf</tissue>
    </source>
</reference>
<accession>A0A9D4ZEY9</accession>
<comment type="caution">
    <text evidence="1">The sequence shown here is derived from an EMBL/GenBank/DDBJ whole genome shotgun (WGS) entry which is preliminary data.</text>
</comment>
<protein>
    <submittedName>
        <fullName evidence="1">Uncharacterized protein</fullName>
    </submittedName>
</protein>
<organism evidence="1 2">
    <name type="scientific">Adiantum capillus-veneris</name>
    <name type="common">Maidenhair fern</name>
    <dbReference type="NCBI Taxonomy" id="13818"/>
    <lineage>
        <taxon>Eukaryota</taxon>
        <taxon>Viridiplantae</taxon>
        <taxon>Streptophyta</taxon>
        <taxon>Embryophyta</taxon>
        <taxon>Tracheophyta</taxon>
        <taxon>Polypodiopsida</taxon>
        <taxon>Polypodiidae</taxon>
        <taxon>Polypodiales</taxon>
        <taxon>Pteridineae</taxon>
        <taxon>Pteridaceae</taxon>
        <taxon>Vittarioideae</taxon>
        <taxon>Adiantum</taxon>
    </lineage>
</organism>
<sequence>MISYLNNAMVEHKCSRRGWAMMVQPKMVGLWKCKKPRHGSLQANDGGIEQVLDAVRRQVHRDEALVSRSREGFLLLQVTGVSVDITILEMGQGVLDRGAMNFVI</sequence>
<gene>
    <name evidence="1" type="ORF">GOP47_0013089</name>
</gene>
<keyword evidence="2" id="KW-1185">Reference proteome</keyword>
<dbReference type="AlphaFoldDB" id="A0A9D4ZEY9"/>
<dbReference type="EMBL" id="JABFUD020000012">
    <property type="protein sequence ID" value="KAI5072983.1"/>
    <property type="molecule type" value="Genomic_DNA"/>
</dbReference>
<proteinExistence type="predicted"/>
<name>A0A9D4ZEY9_ADICA</name>
<evidence type="ECO:0000313" key="1">
    <source>
        <dbReference type="EMBL" id="KAI5072983.1"/>
    </source>
</evidence>
<dbReference type="Proteomes" id="UP000886520">
    <property type="component" value="Chromosome 12"/>
</dbReference>
<evidence type="ECO:0000313" key="2">
    <source>
        <dbReference type="Proteomes" id="UP000886520"/>
    </source>
</evidence>